<dbReference type="PANTHER" id="PTHR16861:SF4">
    <property type="entry name" value="SH3 DOMAIN PROTEIN (AFU_ORTHOLOGUE AFUA_1G13610)"/>
    <property type="match status" value="1"/>
</dbReference>
<feature type="transmembrane region" description="Helical" evidence="2">
    <location>
        <begin position="262"/>
        <end position="285"/>
    </location>
</feature>
<sequence length="403" mass="40319">MANILVSNGTCYTAAGKKLDKSFIPCGNAAFGHQTCCGAGDNCLKDNACFGVHGSGYGSFLTYMAGCTDPDYKDKSCPDKEGIDQPWIALTLCNEGRKDGFGVWAACSQVGNPSTLQPGSYCSCSETAKATVAFTDGDVIASTASLPQATGQSIQFFVGYVPSGTVTEPAAPPPPGASTTGPSPGTSSGGNINTPTQGTTGPTPTTSGADQPSNTSSGGSSPSQTGGDSGNSSSPPGSDPSNDNTGESSSGASSGLSPGAKAGIGVGAAVAVLIFLAVMVALFLSHRRKLAARRRSSAAAAAAESEKGEAKSSAKHHSNTPSEADGQPARPWSMRSELEGSQVPQAAGMEGVIAGAGAAGRRSKEDEVIGDGLSPIAELPGSEPQKDQDGRRRVVVGNGTVYL</sequence>
<dbReference type="EMBL" id="JAUEDM010000001">
    <property type="protein sequence ID" value="KAK3330189.1"/>
    <property type="molecule type" value="Genomic_DNA"/>
</dbReference>
<gene>
    <name evidence="3" type="ORF">B0H66DRAFT_49298</name>
</gene>
<protein>
    <submittedName>
        <fullName evidence="3">Uncharacterized protein</fullName>
    </submittedName>
</protein>
<dbReference type="Proteomes" id="UP001283341">
    <property type="component" value="Unassembled WGS sequence"/>
</dbReference>
<evidence type="ECO:0000313" key="4">
    <source>
        <dbReference type="Proteomes" id="UP001283341"/>
    </source>
</evidence>
<organism evidence="3 4">
    <name type="scientific">Apodospora peruviana</name>
    <dbReference type="NCBI Taxonomy" id="516989"/>
    <lineage>
        <taxon>Eukaryota</taxon>
        <taxon>Fungi</taxon>
        <taxon>Dikarya</taxon>
        <taxon>Ascomycota</taxon>
        <taxon>Pezizomycotina</taxon>
        <taxon>Sordariomycetes</taxon>
        <taxon>Sordariomycetidae</taxon>
        <taxon>Sordariales</taxon>
        <taxon>Lasiosphaeriaceae</taxon>
        <taxon>Apodospora</taxon>
    </lineage>
</organism>
<comment type="caution">
    <text evidence="3">The sequence shown here is derived from an EMBL/GenBank/DDBJ whole genome shotgun (WGS) entry which is preliminary data.</text>
</comment>
<feature type="compositionally biased region" description="Low complexity" evidence="1">
    <location>
        <begin position="177"/>
        <end position="255"/>
    </location>
</feature>
<feature type="compositionally biased region" description="Low complexity" evidence="1">
    <location>
        <begin position="346"/>
        <end position="360"/>
    </location>
</feature>
<keyword evidence="2" id="KW-1133">Transmembrane helix</keyword>
<proteinExistence type="predicted"/>
<feature type="region of interest" description="Disordered" evidence="1">
    <location>
        <begin position="301"/>
        <end position="403"/>
    </location>
</feature>
<name>A0AAE0IRY7_9PEZI</name>
<keyword evidence="2" id="KW-0812">Transmembrane</keyword>
<reference evidence="3" key="2">
    <citation type="submission" date="2023-06" db="EMBL/GenBank/DDBJ databases">
        <authorList>
            <consortium name="Lawrence Berkeley National Laboratory"/>
            <person name="Haridas S."/>
            <person name="Hensen N."/>
            <person name="Bonometti L."/>
            <person name="Westerberg I."/>
            <person name="Brannstrom I.O."/>
            <person name="Guillou S."/>
            <person name="Cros-Aarteil S."/>
            <person name="Calhoun S."/>
            <person name="Kuo A."/>
            <person name="Mondo S."/>
            <person name="Pangilinan J."/>
            <person name="Riley R."/>
            <person name="Labutti K."/>
            <person name="Andreopoulos B."/>
            <person name="Lipzen A."/>
            <person name="Chen C."/>
            <person name="Yanf M."/>
            <person name="Daum C."/>
            <person name="Ng V."/>
            <person name="Clum A."/>
            <person name="Steindorff A."/>
            <person name="Ohm R."/>
            <person name="Martin F."/>
            <person name="Silar P."/>
            <person name="Natvig D."/>
            <person name="Lalanne C."/>
            <person name="Gautier V."/>
            <person name="Ament-Velasquez S.L."/>
            <person name="Kruys A."/>
            <person name="Hutchinson M.I."/>
            <person name="Powell A.J."/>
            <person name="Barry K."/>
            <person name="Miller A.N."/>
            <person name="Grigoriev I.V."/>
            <person name="Debuchy R."/>
            <person name="Gladieux P."/>
            <person name="Thoren M.H."/>
            <person name="Johannesson H."/>
        </authorList>
    </citation>
    <scope>NUCLEOTIDE SEQUENCE</scope>
    <source>
        <strain evidence="3">CBS 118394</strain>
    </source>
</reference>
<evidence type="ECO:0000313" key="3">
    <source>
        <dbReference type="EMBL" id="KAK3330189.1"/>
    </source>
</evidence>
<evidence type="ECO:0000256" key="2">
    <source>
        <dbReference type="SAM" id="Phobius"/>
    </source>
</evidence>
<dbReference type="AlphaFoldDB" id="A0AAE0IRY7"/>
<keyword evidence="2" id="KW-0472">Membrane</keyword>
<accession>A0AAE0IRY7</accession>
<reference evidence="3" key="1">
    <citation type="journal article" date="2023" name="Mol. Phylogenet. Evol.">
        <title>Genome-scale phylogeny and comparative genomics of the fungal order Sordariales.</title>
        <authorList>
            <person name="Hensen N."/>
            <person name="Bonometti L."/>
            <person name="Westerberg I."/>
            <person name="Brannstrom I.O."/>
            <person name="Guillou S."/>
            <person name="Cros-Aarteil S."/>
            <person name="Calhoun S."/>
            <person name="Haridas S."/>
            <person name="Kuo A."/>
            <person name="Mondo S."/>
            <person name="Pangilinan J."/>
            <person name="Riley R."/>
            <person name="LaButti K."/>
            <person name="Andreopoulos B."/>
            <person name="Lipzen A."/>
            <person name="Chen C."/>
            <person name="Yan M."/>
            <person name="Daum C."/>
            <person name="Ng V."/>
            <person name="Clum A."/>
            <person name="Steindorff A."/>
            <person name="Ohm R.A."/>
            <person name="Martin F."/>
            <person name="Silar P."/>
            <person name="Natvig D.O."/>
            <person name="Lalanne C."/>
            <person name="Gautier V."/>
            <person name="Ament-Velasquez S.L."/>
            <person name="Kruys A."/>
            <person name="Hutchinson M.I."/>
            <person name="Powell A.J."/>
            <person name="Barry K."/>
            <person name="Miller A.N."/>
            <person name="Grigoriev I.V."/>
            <person name="Debuchy R."/>
            <person name="Gladieux P."/>
            <person name="Hiltunen Thoren M."/>
            <person name="Johannesson H."/>
        </authorList>
    </citation>
    <scope>NUCLEOTIDE SEQUENCE</scope>
    <source>
        <strain evidence="3">CBS 118394</strain>
    </source>
</reference>
<feature type="region of interest" description="Disordered" evidence="1">
    <location>
        <begin position="167"/>
        <end position="255"/>
    </location>
</feature>
<keyword evidence="4" id="KW-1185">Reference proteome</keyword>
<evidence type="ECO:0000256" key="1">
    <source>
        <dbReference type="SAM" id="MobiDB-lite"/>
    </source>
</evidence>
<dbReference type="PANTHER" id="PTHR16861">
    <property type="entry name" value="GLYCOPROTEIN 38"/>
    <property type="match status" value="1"/>
</dbReference>